<sequence>MKKMDALANGRLAGAVVSNEASGDANTKRKVPRRDPALLPDREAEPSTLSSPRHEKVDAETSKPEGASLEPSQMQQLQGGPVAFLAAVNQLTQQQNDMQTKLELLGSKVGSLKHEMVEIESRMEDLSTKLDQQAAKTSSLEAKMQYTDLSGKRREHASTSKIKGAVASRRDQVTSDDDEEEQQ</sequence>
<evidence type="ECO:0000313" key="3">
    <source>
        <dbReference type="Proteomes" id="UP000821853"/>
    </source>
</evidence>
<dbReference type="AlphaFoldDB" id="A0A9J6H7M6"/>
<comment type="caution">
    <text evidence="2">The sequence shown here is derived from an EMBL/GenBank/DDBJ whole genome shotgun (WGS) entry which is preliminary data.</text>
</comment>
<reference evidence="2 3" key="1">
    <citation type="journal article" date="2020" name="Cell">
        <title>Large-Scale Comparative Analyses of Tick Genomes Elucidate Their Genetic Diversity and Vector Capacities.</title>
        <authorList>
            <consortium name="Tick Genome and Microbiome Consortium (TIGMIC)"/>
            <person name="Jia N."/>
            <person name="Wang J."/>
            <person name="Shi W."/>
            <person name="Du L."/>
            <person name="Sun Y."/>
            <person name="Zhan W."/>
            <person name="Jiang J.F."/>
            <person name="Wang Q."/>
            <person name="Zhang B."/>
            <person name="Ji P."/>
            <person name="Bell-Sakyi L."/>
            <person name="Cui X.M."/>
            <person name="Yuan T.T."/>
            <person name="Jiang B.G."/>
            <person name="Yang W.F."/>
            <person name="Lam T.T."/>
            <person name="Chang Q.C."/>
            <person name="Ding S.J."/>
            <person name="Wang X.J."/>
            <person name="Zhu J.G."/>
            <person name="Ruan X.D."/>
            <person name="Zhao L."/>
            <person name="Wei J.T."/>
            <person name="Ye R.Z."/>
            <person name="Que T.C."/>
            <person name="Du C.H."/>
            <person name="Zhou Y.H."/>
            <person name="Cheng J.X."/>
            <person name="Dai P.F."/>
            <person name="Guo W.B."/>
            <person name="Han X.H."/>
            <person name="Huang E.J."/>
            <person name="Li L.F."/>
            <person name="Wei W."/>
            <person name="Gao Y.C."/>
            <person name="Liu J.Z."/>
            <person name="Shao H.Z."/>
            <person name="Wang X."/>
            <person name="Wang C.C."/>
            <person name="Yang T.C."/>
            <person name="Huo Q.B."/>
            <person name="Li W."/>
            <person name="Chen H.Y."/>
            <person name="Chen S.E."/>
            <person name="Zhou L.G."/>
            <person name="Ni X.B."/>
            <person name="Tian J.H."/>
            <person name="Sheng Y."/>
            <person name="Liu T."/>
            <person name="Pan Y.S."/>
            <person name="Xia L.Y."/>
            <person name="Li J."/>
            <person name="Zhao F."/>
            <person name="Cao W.C."/>
        </authorList>
    </citation>
    <scope>NUCLEOTIDE SEQUENCE [LARGE SCALE GENOMIC DNA]</scope>
    <source>
        <strain evidence="2">HaeL-2018</strain>
    </source>
</reference>
<accession>A0A9J6H7M6</accession>
<keyword evidence="3" id="KW-1185">Reference proteome</keyword>
<organism evidence="2 3">
    <name type="scientific">Haemaphysalis longicornis</name>
    <name type="common">Bush tick</name>
    <dbReference type="NCBI Taxonomy" id="44386"/>
    <lineage>
        <taxon>Eukaryota</taxon>
        <taxon>Metazoa</taxon>
        <taxon>Ecdysozoa</taxon>
        <taxon>Arthropoda</taxon>
        <taxon>Chelicerata</taxon>
        <taxon>Arachnida</taxon>
        <taxon>Acari</taxon>
        <taxon>Parasitiformes</taxon>
        <taxon>Ixodida</taxon>
        <taxon>Ixodoidea</taxon>
        <taxon>Ixodidae</taxon>
        <taxon>Haemaphysalinae</taxon>
        <taxon>Haemaphysalis</taxon>
    </lineage>
</organism>
<feature type="compositionally biased region" description="Basic and acidic residues" evidence="1">
    <location>
        <begin position="33"/>
        <end position="45"/>
    </location>
</feature>
<feature type="region of interest" description="Disordered" evidence="1">
    <location>
        <begin position="130"/>
        <end position="183"/>
    </location>
</feature>
<gene>
    <name evidence="2" type="ORF">HPB48_023550</name>
</gene>
<feature type="compositionally biased region" description="Acidic residues" evidence="1">
    <location>
        <begin position="174"/>
        <end position="183"/>
    </location>
</feature>
<feature type="region of interest" description="Disordered" evidence="1">
    <location>
        <begin position="1"/>
        <end position="76"/>
    </location>
</feature>
<proteinExistence type="predicted"/>
<protein>
    <submittedName>
        <fullName evidence="2">Uncharacterized protein</fullName>
    </submittedName>
</protein>
<evidence type="ECO:0000313" key="2">
    <source>
        <dbReference type="EMBL" id="KAH9382920.1"/>
    </source>
</evidence>
<dbReference type="EMBL" id="JABSTR010000655">
    <property type="protein sequence ID" value="KAH9382920.1"/>
    <property type="molecule type" value="Genomic_DNA"/>
</dbReference>
<name>A0A9J6H7M6_HAELO</name>
<dbReference type="VEuPathDB" id="VectorBase:HLOH_052327"/>
<feature type="compositionally biased region" description="Polar residues" evidence="1">
    <location>
        <begin position="130"/>
        <end position="140"/>
    </location>
</feature>
<dbReference type="Proteomes" id="UP000821853">
    <property type="component" value="Unassembled WGS sequence"/>
</dbReference>
<dbReference type="Gene3D" id="6.10.280.220">
    <property type="match status" value="1"/>
</dbReference>
<evidence type="ECO:0000256" key="1">
    <source>
        <dbReference type="SAM" id="MobiDB-lite"/>
    </source>
</evidence>
<feature type="compositionally biased region" description="Basic and acidic residues" evidence="1">
    <location>
        <begin position="52"/>
        <end position="63"/>
    </location>
</feature>